<feature type="repeat" description="Solcar" evidence="12">
    <location>
        <begin position="12"/>
        <end position="100"/>
    </location>
</feature>
<keyword evidence="10" id="KW-0496">Mitochondrion</keyword>
<evidence type="ECO:0000256" key="1">
    <source>
        <dbReference type="ARBA" id="ARBA00004448"/>
    </source>
</evidence>
<dbReference type="Pfam" id="PF00153">
    <property type="entry name" value="Mito_carr"/>
    <property type="match status" value="3"/>
</dbReference>
<reference evidence="14 15" key="1">
    <citation type="submission" date="2024-03" db="EMBL/GenBank/DDBJ databases">
        <title>The genome assembly and annotation of the cricket Gryllus longicercus Weissman &amp; Gray.</title>
        <authorList>
            <person name="Szrajer S."/>
            <person name="Gray D."/>
            <person name="Ylla G."/>
        </authorList>
    </citation>
    <scope>NUCLEOTIDE SEQUENCE [LARGE SCALE GENOMIC DNA]</scope>
    <source>
        <strain evidence="14">DAG 2021-001</strain>
        <tissue evidence="14">Whole body minus gut</tissue>
    </source>
</reference>
<proteinExistence type="inferred from homology"/>
<comment type="similarity">
    <text evidence="2 13">Belongs to the mitochondrial carrier (TC 2.A.29) family.</text>
</comment>
<evidence type="ECO:0000256" key="10">
    <source>
        <dbReference type="ARBA" id="ARBA00023128"/>
    </source>
</evidence>
<dbReference type="FunFam" id="1.50.40.10:FF:000263">
    <property type="entry name" value="Carrier protein MRS3/4, putative"/>
    <property type="match status" value="1"/>
</dbReference>
<evidence type="ECO:0000256" key="7">
    <source>
        <dbReference type="ARBA" id="ARBA00022989"/>
    </source>
</evidence>
<evidence type="ECO:0000256" key="3">
    <source>
        <dbReference type="ARBA" id="ARBA00022448"/>
    </source>
</evidence>
<dbReference type="PANTHER" id="PTHR45758:SF20">
    <property type="entry name" value="MITOFERRIN-2"/>
    <property type="match status" value="1"/>
</dbReference>
<dbReference type="AlphaFoldDB" id="A0AAN9VER5"/>
<accession>A0AAN9VER5</accession>
<dbReference type="PROSITE" id="PS50920">
    <property type="entry name" value="SOLCAR"/>
    <property type="match status" value="3"/>
</dbReference>
<evidence type="ECO:0000256" key="13">
    <source>
        <dbReference type="RuleBase" id="RU000488"/>
    </source>
</evidence>
<feature type="repeat" description="Solcar" evidence="12">
    <location>
        <begin position="198"/>
        <end position="284"/>
    </location>
</feature>
<evidence type="ECO:0000256" key="2">
    <source>
        <dbReference type="ARBA" id="ARBA00006375"/>
    </source>
</evidence>
<evidence type="ECO:0000313" key="15">
    <source>
        <dbReference type="Proteomes" id="UP001378592"/>
    </source>
</evidence>
<keyword evidence="7" id="KW-1133">Transmembrane helix</keyword>
<keyword evidence="3 13" id="KW-0813">Transport</keyword>
<evidence type="ECO:0000256" key="9">
    <source>
        <dbReference type="ARBA" id="ARBA00023065"/>
    </source>
</evidence>
<keyword evidence="6" id="KW-0999">Mitochondrion inner membrane</keyword>
<evidence type="ECO:0000256" key="6">
    <source>
        <dbReference type="ARBA" id="ARBA00022792"/>
    </source>
</evidence>
<evidence type="ECO:0000256" key="11">
    <source>
        <dbReference type="ARBA" id="ARBA00023136"/>
    </source>
</evidence>
<comment type="subcellular location">
    <subcellularLocation>
        <location evidence="1">Mitochondrion inner membrane</location>
        <topology evidence="1">Multi-pass membrane protein</topology>
    </subcellularLocation>
</comment>
<feature type="repeat" description="Solcar" evidence="12">
    <location>
        <begin position="107"/>
        <end position="191"/>
    </location>
</feature>
<keyword evidence="8" id="KW-0408">Iron</keyword>
<evidence type="ECO:0000256" key="5">
    <source>
        <dbReference type="ARBA" id="ARBA00022692"/>
    </source>
</evidence>
<evidence type="ECO:0000256" key="8">
    <source>
        <dbReference type="ARBA" id="ARBA00023004"/>
    </source>
</evidence>
<keyword evidence="5 12" id="KW-0812">Transmembrane</keyword>
<dbReference type="GO" id="GO:0048250">
    <property type="term" value="P:iron import into the mitochondrion"/>
    <property type="evidence" value="ECO:0007669"/>
    <property type="project" value="TreeGrafter"/>
</dbReference>
<name>A0AAN9VER5_9ORTH</name>
<keyword evidence="4" id="KW-0410">Iron transport</keyword>
<sequence>MDFDDYETLPTKNVLTHMTAGAVAGVMEHCVMYPLDSVKTRMQNLQPSPNAVYRGVGEALFRMVKYEGVLRPVRGMSAVVLGAGPAHALYFSCYEYVKDILTHTSLNNHVGYGAAGCVATLLHDGIMNPAEVVKQRLQMYNSPYKSCLDCVLKVLQTEGPSAFYRSYTTQLTMNVPFQSVHFMTYEWMQGITNPERHYNPKAHMVSGAIAGAFAAAITTPLDVCKTLLNTQPQETKGTGLIHAIRTVYELGGMKGYFRGLQARVLYQMPSTAICWSMYEFFKFALSKRTGESAVSLEPSGGVVASLPLHLVVPQASLAAENSELTLLEKRKYDSNENSSTSSLGNPDAWDGWGASGTGIQSKVRELPSMSGTGLYGALSFNTVHGADGNITKGNALLDVSHS</sequence>
<dbReference type="PANTHER" id="PTHR45758">
    <property type="entry name" value="MITOFERRIN-1-RELATED"/>
    <property type="match status" value="1"/>
</dbReference>
<keyword evidence="11 12" id="KW-0472">Membrane</keyword>
<dbReference type="Proteomes" id="UP001378592">
    <property type="component" value="Unassembled WGS sequence"/>
</dbReference>
<evidence type="ECO:0000313" key="14">
    <source>
        <dbReference type="EMBL" id="KAK7861636.1"/>
    </source>
</evidence>
<gene>
    <name evidence="14" type="ORF">R5R35_010139</name>
</gene>
<dbReference type="SUPFAM" id="SSF103506">
    <property type="entry name" value="Mitochondrial carrier"/>
    <property type="match status" value="1"/>
</dbReference>
<evidence type="ECO:0008006" key="16">
    <source>
        <dbReference type="Google" id="ProtNLM"/>
    </source>
</evidence>
<dbReference type="FunFam" id="1.50.40.10:FF:000029">
    <property type="entry name" value="Solute carrier family 25 member 28"/>
    <property type="match status" value="1"/>
</dbReference>
<dbReference type="GO" id="GO:0015093">
    <property type="term" value="F:ferrous iron transmembrane transporter activity"/>
    <property type="evidence" value="ECO:0007669"/>
    <property type="project" value="TreeGrafter"/>
</dbReference>
<protein>
    <recommendedName>
        <fullName evidence="16">Mitoferrin</fullName>
    </recommendedName>
</protein>
<comment type="caution">
    <text evidence="14">The sequence shown here is derived from an EMBL/GenBank/DDBJ whole genome shotgun (WGS) entry which is preliminary data.</text>
</comment>
<evidence type="ECO:0000256" key="12">
    <source>
        <dbReference type="PROSITE-ProRule" id="PRU00282"/>
    </source>
</evidence>
<keyword evidence="9" id="KW-0406">Ion transport</keyword>
<dbReference type="EMBL" id="JAZDUA010000309">
    <property type="protein sequence ID" value="KAK7861636.1"/>
    <property type="molecule type" value="Genomic_DNA"/>
</dbReference>
<dbReference type="GO" id="GO:0005743">
    <property type="term" value="C:mitochondrial inner membrane"/>
    <property type="evidence" value="ECO:0007669"/>
    <property type="project" value="UniProtKB-SubCell"/>
</dbReference>
<evidence type="ECO:0000256" key="4">
    <source>
        <dbReference type="ARBA" id="ARBA00022496"/>
    </source>
</evidence>
<dbReference type="Gene3D" id="1.50.40.10">
    <property type="entry name" value="Mitochondrial carrier domain"/>
    <property type="match status" value="2"/>
</dbReference>
<dbReference type="InterPro" id="IPR023395">
    <property type="entry name" value="MCP_dom_sf"/>
</dbReference>
<dbReference type="InterPro" id="IPR018108">
    <property type="entry name" value="MCP_transmembrane"/>
</dbReference>
<organism evidence="14 15">
    <name type="scientific">Gryllus longicercus</name>
    <dbReference type="NCBI Taxonomy" id="2509291"/>
    <lineage>
        <taxon>Eukaryota</taxon>
        <taxon>Metazoa</taxon>
        <taxon>Ecdysozoa</taxon>
        <taxon>Arthropoda</taxon>
        <taxon>Hexapoda</taxon>
        <taxon>Insecta</taxon>
        <taxon>Pterygota</taxon>
        <taxon>Neoptera</taxon>
        <taxon>Polyneoptera</taxon>
        <taxon>Orthoptera</taxon>
        <taxon>Ensifera</taxon>
        <taxon>Gryllidea</taxon>
        <taxon>Grylloidea</taxon>
        <taxon>Gryllidae</taxon>
        <taxon>Gryllinae</taxon>
        <taxon>Gryllus</taxon>
    </lineage>
</organism>
<keyword evidence="15" id="KW-1185">Reference proteome</keyword>